<keyword evidence="3" id="KW-1185">Reference proteome</keyword>
<evidence type="ECO:0000313" key="2">
    <source>
        <dbReference type="EMBL" id="TXD73704.1"/>
    </source>
</evidence>
<reference evidence="2 3" key="1">
    <citation type="submission" date="2019-08" db="EMBL/GenBank/DDBJ databases">
        <title>Genome of Aequorivita antarctica SW49 (type strain).</title>
        <authorList>
            <person name="Bowman J.P."/>
        </authorList>
    </citation>
    <scope>NUCLEOTIDE SEQUENCE [LARGE SCALE GENOMIC DNA]</scope>
    <source>
        <strain evidence="2 3">SW49</strain>
    </source>
</reference>
<dbReference type="RefSeq" id="WP_111845460.1">
    <property type="nucleotide sequence ID" value="NZ_UEGI01000018.1"/>
</dbReference>
<accession>A0A5C6Z100</accession>
<dbReference type="InterPro" id="IPR013783">
    <property type="entry name" value="Ig-like_fold"/>
</dbReference>
<dbReference type="OrthoDB" id="826619at2"/>
<evidence type="ECO:0000313" key="3">
    <source>
        <dbReference type="Proteomes" id="UP000321497"/>
    </source>
</evidence>
<name>A0A5C6Z100_9FLAO</name>
<dbReference type="InterPro" id="IPR011467">
    <property type="entry name" value="DUF1573"/>
</dbReference>
<dbReference type="PANTHER" id="PTHR37833:SF1">
    <property type="entry name" value="SIGNAL PEPTIDE PROTEIN"/>
    <property type="match status" value="1"/>
</dbReference>
<dbReference type="EMBL" id="VORT01000004">
    <property type="protein sequence ID" value="TXD73704.1"/>
    <property type="molecule type" value="Genomic_DNA"/>
</dbReference>
<sequence length="147" mass="15517">MVTTTLKGNSFFRNVFFIASFLFCTALFAQDATQVEKGVFKFESSEIDYGTIAHNADGVRAFKFKNVGNAPIVISNVKGSCGCTVPTKPDHAIMPGESAEIGVKYATDRIGAFSKTVTVTSNASEGTVVLKIKGTILPDAPASPSGK</sequence>
<dbReference type="PANTHER" id="PTHR37833">
    <property type="entry name" value="LIPOPROTEIN-RELATED"/>
    <property type="match status" value="1"/>
</dbReference>
<dbReference type="Gene3D" id="2.60.40.10">
    <property type="entry name" value="Immunoglobulins"/>
    <property type="match status" value="1"/>
</dbReference>
<dbReference type="Proteomes" id="UP000321497">
    <property type="component" value="Unassembled WGS sequence"/>
</dbReference>
<feature type="chain" id="PRO_5023115936" evidence="1">
    <location>
        <begin position="30"/>
        <end position="147"/>
    </location>
</feature>
<dbReference type="AlphaFoldDB" id="A0A5C6Z100"/>
<proteinExistence type="predicted"/>
<feature type="signal peptide" evidence="1">
    <location>
        <begin position="1"/>
        <end position="29"/>
    </location>
</feature>
<keyword evidence="1" id="KW-0732">Signal</keyword>
<evidence type="ECO:0000256" key="1">
    <source>
        <dbReference type="SAM" id="SignalP"/>
    </source>
</evidence>
<dbReference type="Pfam" id="PF07610">
    <property type="entry name" value="DUF1573"/>
    <property type="match status" value="1"/>
</dbReference>
<organism evidence="2 3">
    <name type="scientific">Aequorivita antarctica</name>
    <dbReference type="NCBI Taxonomy" id="153266"/>
    <lineage>
        <taxon>Bacteria</taxon>
        <taxon>Pseudomonadati</taxon>
        <taxon>Bacteroidota</taxon>
        <taxon>Flavobacteriia</taxon>
        <taxon>Flavobacteriales</taxon>
        <taxon>Flavobacteriaceae</taxon>
        <taxon>Aequorivita</taxon>
    </lineage>
</organism>
<protein>
    <submittedName>
        <fullName evidence="2">DUF1573 domain-containing protein</fullName>
    </submittedName>
</protein>
<comment type="caution">
    <text evidence="2">The sequence shown here is derived from an EMBL/GenBank/DDBJ whole genome shotgun (WGS) entry which is preliminary data.</text>
</comment>
<gene>
    <name evidence="2" type="ORF">ESU54_08040</name>
</gene>